<name>A0A2T5HSH3_9RHOB</name>
<feature type="chain" id="PRO_5015414222" description="Chitin binding peritrophin-A-like protein" evidence="1">
    <location>
        <begin position="22"/>
        <end position="54"/>
    </location>
</feature>
<evidence type="ECO:0008006" key="4">
    <source>
        <dbReference type="Google" id="ProtNLM"/>
    </source>
</evidence>
<organism evidence="2 3">
    <name type="scientific">Celeribacter persicus</name>
    <dbReference type="NCBI Taxonomy" id="1651082"/>
    <lineage>
        <taxon>Bacteria</taxon>
        <taxon>Pseudomonadati</taxon>
        <taxon>Pseudomonadota</taxon>
        <taxon>Alphaproteobacteria</taxon>
        <taxon>Rhodobacterales</taxon>
        <taxon>Roseobacteraceae</taxon>
        <taxon>Celeribacter</taxon>
    </lineage>
</organism>
<evidence type="ECO:0000313" key="2">
    <source>
        <dbReference type="EMBL" id="PTQ74540.1"/>
    </source>
</evidence>
<evidence type="ECO:0000256" key="1">
    <source>
        <dbReference type="SAM" id="SignalP"/>
    </source>
</evidence>
<evidence type="ECO:0000313" key="3">
    <source>
        <dbReference type="Proteomes" id="UP000244077"/>
    </source>
</evidence>
<accession>A0A2T5HSH3</accession>
<dbReference type="EMBL" id="QAOH01000004">
    <property type="protein sequence ID" value="PTQ74540.1"/>
    <property type="molecule type" value="Genomic_DNA"/>
</dbReference>
<proteinExistence type="predicted"/>
<sequence>MLKRTLLALALLAPLSAPLAAQDFTCPHEQKLASCAEGYTWDKESGTCVEQIVG</sequence>
<keyword evidence="3" id="KW-1185">Reference proteome</keyword>
<feature type="signal peptide" evidence="1">
    <location>
        <begin position="1"/>
        <end position="21"/>
    </location>
</feature>
<protein>
    <recommendedName>
        <fullName evidence="4">Chitin binding peritrophin-A-like protein</fullName>
    </recommendedName>
</protein>
<dbReference type="Proteomes" id="UP000244077">
    <property type="component" value="Unassembled WGS sequence"/>
</dbReference>
<gene>
    <name evidence="2" type="ORF">C8N42_104185</name>
</gene>
<dbReference type="RefSeq" id="WP_170109239.1">
    <property type="nucleotide sequence ID" value="NZ_QAOH01000004.1"/>
</dbReference>
<comment type="caution">
    <text evidence="2">The sequence shown here is derived from an EMBL/GenBank/DDBJ whole genome shotgun (WGS) entry which is preliminary data.</text>
</comment>
<keyword evidence="1" id="KW-0732">Signal</keyword>
<reference evidence="2 3" key="1">
    <citation type="submission" date="2018-04" db="EMBL/GenBank/DDBJ databases">
        <title>Genomic Encyclopedia of Archaeal and Bacterial Type Strains, Phase II (KMG-II): from individual species to whole genera.</title>
        <authorList>
            <person name="Goeker M."/>
        </authorList>
    </citation>
    <scope>NUCLEOTIDE SEQUENCE [LARGE SCALE GENOMIC DNA]</scope>
    <source>
        <strain evidence="2 3">DSM 100434</strain>
    </source>
</reference>
<dbReference type="AlphaFoldDB" id="A0A2T5HSH3"/>